<feature type="region of interest" description="Disordered" evidence="1">
    <location>
        <begin position="448"/>
        <end position="489"/>
    </location>
</feature>
<feature type="compositionally biased region" description="Basic residues" evidence="1">
    <location>
        <begin position="1055"/>
        <end position="1067"/>
    </location>
</feature>
<feature type="region of interest" description="Disordered" evidence="1">
    <location>
        <begin position="59"/>
        <end position="114"/>
    </location>
</feature>
<feature type="region of interest" description="Disordered" evidence="1">
    <location>
        <begin position="335"/>
        <end position="390"/>
    </location>
</feature>
<feature type="region of interest" description="Disordered" evidence="1">
    <location>
        <begin position="510"/>
        <end position="532"/>
    </location>
</feature>
<evidence type="ECO:0000313" key="3">
    <source>
        <dbReference type="EnsemblMetazoa" id="MDOA002365-PE"/>
    </source>
</evidence>
<accession>A0A1I8M8M9</accession>
<dbReference type="EnsemblMetazoa" id="MDOA002365-RE">
    <property type="protein sequence ID" value="MDOA002365-PE"/>
    <property type="gene ID" value="MDOA002365"/>
</dbReference>
<feature type="region of interest" description="Disordered" evidence="1">
    <location>
        <begin position="1045"/>
        <end position="1077"/>
    </location>
</feature>
<feature type="compositionally biased region" description="Polar residues" evidence="1">
    <location>
        <begin position="829"/>
        <end position="839"/>
    </location>
</feature>
<evidence type="ECO:0000256" key="1">
    <source>
        <dbReference type="SAM" id="MobiDB-lite"/>
    </source>
</evidence>
<keyword evidence="2" id="KW-0812">Transmembrane</keyword>
<feature type="region of interest" description="Disordered" evidence="1">
    <location>
        <begin position="1019"/>
        <end position="1038"/>
    </location>
</feature>
<protein>
    <submittedName>
        <fullName evidence="3">Uncharacterized protein</fullName>
    </submittedName>
</protein>
<feature type="compositionally biased region" description="Polar residues" evidence="1">
    <location>
        <begin position="374"/>
        <end position="383"/>
    </location>
</feature>
<name>A0A1I8M8M9_MUSDO</name>
<dbReference type="VEuPathDB" id="VectorBase:MDOA002365"/>
<proteinExistence type="predicted"/>
<feature type="compositionally biased region" description="Polar residues" evidence="1">
    <location>
        <begin position="770"/>
        <end position="780"/>
    </location>
</feature>
<reference evidence="3" key="1">
    <citation type="submission" date="2020-05" db="UniProtKB">
        <authorList>
            <consortium name="EnsemblMetazoa"/>
        </authorList>
    </citation>
    <scope>IDENTIFICATION</scope>
    <source>
        <strain evidence="3">Aabys</strain>
    </source>
</reference>
<organism evidence="3">
    <name type="scientific">Musca domestica</name>
    <name type="common">House fly</name>
    <dbReference type="NCBI Taxonomy" id="7370"/>
    <lineage>
        <taxon>Eukaryota</taxon>
        <taxon>Metazoa</taxon>
        <taxon>Ecdysozoa</taxon>
        <taxon>Arthropoda</taxon>
        <taxon>Hexapoda</taxon>
        <taxon>Insecta</taxon>
        <taxon>Pterygota</taxon>
        <taxon>Neoptera</taxon>
        <taxon>Endopterygota</taxon>
        <taxon>Diptera</taxon>
        <taxon>Brachycera</taxon>
        <taxon>Muscomorpha</taxon>
        <taxon>Muscoidea</taxon>
        <taxon>Muscidae</taxon>
        <taxon>Musca</taxon>
    </lineage>
</organism>
<keyword evidence="2" id="KW-0472">Membrane</keyword>
<feature type="compositionally biased region" description="Low complexity" evidence="1">
    <location>
        <begin position="90"/>
        <end position="104"/>
    </location>
</feature>
<dbReference type="STRING" id="7370.A0A1I8M8M9"/>
<dbReference type="AlphaFoldDB" id="A0A1I8M8M9"/>
<feature type="transmembrane region" description="Helical" evidence="2">
    <location>
        <begin position="1194"/>
        <end position="1215"/>
    </location>
</feature>
<keyword evidence="2" id="KW-1133">Transmembrane helix</keyword>
<feature type="compositionally biased region" description="Basic and acidic residues" evidence="1">
    <location>
        <begin position="463"/>
        <end position="477"/>
    </location>
</feature>
<feature type="compositionally biased region" description="Basic and acidic residues" evidence="1">
    <location>
        <begin position="231"/>
        <end position="241"/>
    </location>
</feature>
<feature type="compositionally biased region" description="Basic and acidic residues" evidence="1">
    <location>
        <begin position="354"/>
        <end position="373"/>
    </location>
</feature>
<feature type="compositionally biased region" description="Basic and acidic residues" evidence="1">
    <location>
        <begin position="1045"/>
        <end position="1054"/>
    </location>
</feature>
<feature type="compositionally biased region" description="Acidic residues" evidence="1">
    <location>
        <begin position="70"/>
        <end position="85"/>
    </location>
</feature>
<feature type="compositionally biased region" description="Basic and acidic residues" evidence="1">
    <location>
        <begin position="512"/>
        <end position="522"/>
    </location>
</feature>
<feature type="region of interest" description="Disordered" evidence="1">
    <location>
        <begin position="751"/>
        <end position="786"/>
    </location>
</feature>
<sequence length="1275" mass="143362">MTGGGSRHQLQLKDFPGIQEEDEHLTAAATATATYDDYPLLYLHIMCTMLENYDLLEEGGSGRSNRQSDDAGDGDKDDGIDDDVDEMHQHQSTSSPSSSSTQQQLLENAGDDGEISQQQIKDMKGSVMYAIDRLDNHNNNDVHDDDDAEADDDAVKTYHNVTKPTNSPDHQPAISIIINAVAAAAGDNPLFGLGRNETFKIMDISRNYMGITNETRGINNTEGWGSPRMTTDNKKDFPKDHNIKQMPQASNMEMPMNEMKHYNNNNNNTMVTEITTKNTMPTILQSNDYPLRDRILGDEPSEESEVKNDGKYLKKVEQNNLAGYGVNKTLISGHTLSGQGHEEKIKNKATKGGPLEKKNMANENFTLKKKELSSQDLNNSKDTSGYRKSGTLDRNVLENIENNEDVNLTGYGVNKTFIKGHKFYGQGQEQQIENKGGPLAKENLKNENSTLKGVGFTPHVLSNKKDTPEAQDRKSEAQDSNVLENIENNEDVNLTGYGVNKTLIKGYTNSGQEHEEQIENKTNKGGPLAKENLKNENFTLKGDGFTPGYRKSEAQDRNVLENIENNDDVNFTGYGVNKTFIKGHKFYGQGHEEKIENKTNKGGPLAKEYIANRNGTLKREELTSHDLNSNKDTQGYKNSKKQEKNVLENIDDVNLTGYGVNKSIIKGNTFSGQGHEDQIENETTEGVSLDKWIGVIHFQDFVAKKDTQKTKVKISKSNSNVLEEQIIKPYNRENDEFIIPTKEREEMLPQDPKDITSYGNSEGDIDFPSISDTRNSTKSQIMAEEKNQNQLQVQGSLSPLDLPIQKDNLGNKNTNFKLDSANLDEPPNLASNETKNNSPIKETITSQDMVDQKDTHVTKINTPKSHSNFWDEQMIDSLKRENEVFLVYENKGREINSHYSKDTLMSDNNSSPSLEIRNSTELPGTVQERHERNSPVKAILTPQEPGNKKDTFEIKNKNLEFHSGTLEEIRGTITSPDLVASQGTITKNSKPHFKILQEIQDKNPPKNNSPEEGIMAFEDSRNRKDPQKAQIKNSKLNSPILRELQDRPSQDLFKKKSTHKTKTKNSKSKSQTLENTSKYTRILPQHSLHHLNYFQRHSIFSSPLPADVMEHLISLRNSSIFTNTLSSPAARQQFYQEFYHNYDIPLGYLRYLCKRITLNKSQDNVTVSKHPTGNGTHNTDGSVISTTTQPDSGYIALIVIGSLLGTSLVLGVLLYSGYRYCSRRSINSMNFENPVYRKTTEDHFSLEKNLPVRMYPSTVDEESKEPLNEQGTECV</sequence>
<evidence type="ECO:0000256" key="2">
    <source>
        <dbReference type="SAM" id="Phobius"/>
    </source>
</evidence>
<feature type="region of interest" description="Disordered" evidence="1">
    <location>
        <begin position="219"/>
        <end position="241"/>
    </location>
</feature>
<feature type="region of interest" description="Disordered" evidence="1">
    <location>
        <begin position="820"/>
        <end position="839"/>
    </location>
</feature>